<dbReference type="Gene3D" id="1.10.8.430">
    <property type="entry name" value="Helical domain of apoptotic protease-activating factors"/>
    <property type="match status" value="1"/>
</dbReference>
<dbReference type="PANTHER" id="PTHR36766">
    <property type="entry name" value="PLANT BROAD-SPECTRUM MILDEW RESISTANCE PROTEIN RPW8"/>
    <property type="match status" value="1"/>
</dbReference>
<dbReference type="Gene3D" id="1.10.10.10">
    <property type="entry name" value="Winged helix-like DNA-binding domain superfamily/Winged helix DNA-binding domain"/>
    <property type="match status" value="1"/>
</dbReference>
<dbReference type="InterPro" id="IPR042197">
    <property type="entry name" value="Apaf_helical"/>
</dbReference>
<keyword evidence="6" id="KW-1185">Reference proteome</keyword>
<keyword evidence="2" id="KW-0611">Plant defense</keyword>
<evidence type="ECO:0000259" key="4">
    <source>
        <dbReference type="Pfam" id="PF23598"/>
    </source>
</evidence>
<evidence type="ECO:0008006" key="7">
    <source>
        <dbReference type="Google" id="ProtNLM"/>
    </source>
</evidence>
<dbReference type="Gene3D" id="3.80.10.10">
    <property type="entry name" value="Ribonuclease Inhibitor"/>
    <property type="match status" value="2"/>
</dbReference>
<dbReference type="Proteomes" id="UP001472677">
    <property type="component" value="Unassembled WGS sequence"/>
</dbReference>
<dbReference type="InterPro" id="IPR036388">
    <property type="entry name" value="WH-like_DNA-bd_sf"/>
</dbReference>
<evidence type="ECO:0000313" key="5">
    <source>
        <dbReference type="EMBL" id="KAK8542918.1"/>
    </source>
</evidence>
<evidence type="ECO:0000256" key="1">
    <source>
        <dbReference type="ARBA" id="ARBA00022737"/>
    </source>
</evidence>
<name>A0ABR2DND3_9ROSI</name>
<dbReference type="Pfam" id="PF23598">
    <property type="entry name" value="LRR_14"/>
    <property type="match status" value="1"/>
</dbReference>
<dbReference type="InterPro" id="IPR027417">
    <property type="entry name" value="P-loop_NTPase"/>
</dbReference>
<dbReference type="SUPFAM" id="SSF52540">
    <property type="entry name" value="P-loop containing nucleoside triphosphate hydrolases"/>
    <property type="match status" value="1"/>
</dbReference>
<dbReference type="PANTHER" id="PTHR36766:SF67">
    <property type="entry name" value="DISEASE RESISTANCE PROTEIN RGA3"/>
    <property type="match status" value="1"/>
</dbReference>
<evidence type="ECO:0000256" key="2">
    <source>
        <dbReference type="ARBA" id="ARBA00022821"/>
    </source>
</evidence>
<organism evidence="5 6">
    <name type="scientific">Hibiscus sabdariffa</name>
    <name type="common">roselle</name>
    <dbReference type="NCBI Taxonomy" id="183260"/>
    <lineage>
        <taxon>Eukaryota</taxon>
        <taxon>Viridiplantae</taxon>
        <taxon>Streptophyta</taxon>
        <taxon>Embryophyta</taxon>
        <taxon>Tracheophyta</taxon>
        <taxon>Spermatophyta</taxon>
        <taxon>Magnoliopsida</taxon>
        <taxon>eudicotyledons</taxon>
        <taxon>Gunneridae</taxon>
        <taxon>Pentapetalae</taxon>
        <taxon>rosids</taxon>
        <taxon>malvids</taxon>
        <taxon>Malvales</taxon>
        <taxon>Malvaceae</taxon>
        <taxon>Malvoideae</taxon>
        <taxon>Hibiscus</taxon>
    </lineage>
</organism>
<dbReference type="SUPFAM" id="SSF52058">
    <property type="entry name" value="L domain-like"/>
    <property type="match status" value="1"/>
</dbReference>
<reference evidence="5 6" key="1">
    <citation type="journal article" date="2024" name="G3 (Bethesda)">
        <title>Genome assembly of Hibiscus sabdariffa L. provides insights into metabolisms of medicinal natural products.</title>
        <authorList>
            <person name="Kim T."/>
        </authorList>
    </citation>
    <scope>NUCLEOTIDE SEQUENCE [LARGE SCALE GENOMIC DNA]</scope>
    <source>
        <strain evidence="5">TK-2024</strain>
        <tissue evidence="5">Old leaves</tissue>
    </source>
</reference>
<dbReference type="InterPro" id="IPR032675">
    <property type="entry name" value="LRR_dom_sf"/>
</dbReference>
<gene>
    <name evidence="5" type="ORF">V6N12_015494</name>
</gene>
<dbReference type="EMBL" id="JBBPBM010000024">
    <property type="protein sequence ID" value="KAK8542918.1"/>
    <property type="molecule type" value="Genomic_DNA"/>
</dbReference>
<accession>A0ABR2DND3</accession>
<sequence length="530" mass="60926">MYGLSESKIIVTTRSLKVASIMSSIGPYELKGLSHQDCLTLFKRWAFNDGDARQHPNLMKIGEEIVRKCKGVPLAVRTLGSLLFLKTDETEWVSVRDSELWTLEQGEKDILPVLKLSYNKLPSHLQRCIAFFSLYQKNETYHSDEVVRLWMANGLVDHPKQKQEWEDVGNRYLNELLSMCFIQKESDDELGFTFKMHDLALHVSQKEFKMVDSQTKTEMVDENVRHLTFYEVKLPKVLQILKKLRNVRTILIDSDLGDIDASLLNLCASKFRYLRALKLSHSNLMAIPNSIGSLRHVRYLQWSCCGIQKVSHSFYKLRSLQSLNMVENPLMQLPDSVQGLIELRCLAVSIKGNRLKEIRSGCWSFLQGLKLVACYELECLPEGMHYLTSLRSLSLIACPNLVSLPRSLKFLTKLEVLQIHVCREINLKMEPEGEEDRDLKLSLKTFSLKNLYNLRDLPRLLLQGSSSTLQTIRIIGCPNFVELATWLQDLTSLYRLDVIDCRELSTLPEGMDCLPRLEQLNIEQCPKLSV</sequence>
<proteinExistence type="predicted"/>
<evidence type="ECO:0000259" key="3">
    <source>
        <dbReference type="Pfam" id="PF23559"/>
    </source>
</evidence>
<dbReference type="Pfam" id="PF23559">
    <property type="entry name" value="WHD_DRP"/>
    <property type="match status" value="1"/>
</dbReference>
<evidence type="ECO:0000313" key="6">
    <source>
        <dbReference type="Proteomes" id="UP001472677"/>
    </source>
</evidence>
<feature type="domain" description="Disease resistance protein winged helix" evidence="3">
    <location>
        <begin position="134"/>
        <end position="199"/>
    </location>
</feature>
<protein>
    <recommendedName>
        <fullName evidence="7">NB-ARC domain-containing protein</fullName>
    </recommendedName>
</protein>
<comment type="caution">
    <text evidence="5">The sequence shown here is derived from an EMBL/GenBank/DDBJ whole genome shotgun (WGS) entry which is preliminary data.</text>
</comment>
<dbReference type="InterPro" id="IPR058922">
    <property type="entry name" value="WHD_DRP"/>
</dbReference>
<keyword evidence="1" id="KW-0677">Repeat</keyword>
<feature type="domain" description="Disease resistance R13L4/SHOC-2-like LRR" evidence="4">
    <location>
        <begin position="268"/>
        <end position="523"/>
    </location>
</feature>
<dbReference type="InterPro" id="IPR055414">
    <property type="entry name" value="LRR_R13L4/SHOC2-like"/>
</dbReference>